<feature type="compositionally biased region" description="Low complexity" evidence="1">
    <location>
        <begin position="70"/>
        <end position="84"/>
    </location>
</feature>
<feature type="region of interest" description="Disordered" evidence="1">
    <location>
        <begin position="62"/>
        <end position="85"/>
    </location>
</feature>
<gene>
    <name evidence="2" type="primary">PARPA_03578.1 scaffold 8899</name>
</gene>
<evidence type="ECO:0000313" key="2">
    <source>
        <dbReference type="EMBL" id="CEP09972.1"/>
    </source>
</evidence>
<dbReference type="OrthoDB" id="10444761at2759"/>
<evidence type="ECO:0000313" key="3">
    <source>
        <dbReference type="Proteomes" id="UP000054107"/>
    </source>
</evidence>
<accession>A0A0B7MXY7</accession>
<dbReference type="AlphaFoldDB" id="A0A0B7MXY7"/>
<dbReference type="EMBL" id="LN722962">
    <property type="protein sequence ID" value="CEP09972.1"/>
    <property type="molecule type" value="Genomic_DNA"/>
</dbReference>
<sequence length="297" mass="32631">MNSKASSQTIFSNLTLQNITSSEFSHFMGIGRFVQGASGHYDLYKNSLELINILGHATASGSSNEEVCSTTTTETKKPAAATEENQSTPVVEFGVQVLFPKATKKRVYTKEQDNEVATLASARAEIMEKFPGLQVSTSSIHSNLRQNCAVVVKASLDGSSVVELNKSMMFEEEVMVGMLFFTIYLHSNFGWSKGCLNDGEPVSARPSGIRIPLLVAMTSAGIQKLSVVSPVAVAKDGANDKKQYSKHYNQFIEEMIAGFDEGVDRTLLQFEMRRQLLTDDDPLLPRLVEAAKEIKWT</sequence>
<evidence type="ECO:0000256" key="1">
    <source>
        <dbReference type="SAM" id="MobiDB-lite"/>
    </source>
</evidence>
<proteinExistence type="predicted"/>
<dbReference type="Proteomes" id="UP000054107">
    <property type="component" value="Unassembled WGS sequence"/>
</dbReference>
<name>A0A0B7MXY7_9FUNG</name>
<keyword evidence="3" id="KW-1185">Reference proteome</keyword>
<organism evidence="2 3">
    <name type="scientific">Parasitella parasitica</name>
    <dbReference type="NCBI Taxonomy" id="35722"/>
    <lineage>
        <taxon>Eukaryota</taxon>
        <taxon>Fungi</taxon>
        <taxon>Fungi incertae sedis</taxon>
        <taxon>Mucoromycota</taxon>
        <taxon>Mucoromycotina</taxon>
        <taxon>Mucoromycetes</taxon>
        <taxon>Mucorales</taxon>
        <taxon>Mucorineae</taxon>
        <taxon>Mucoraceae</taxon>
        <taxon>Parasitella</taxon>
    </lineage>
</organism>
<reference evidence="2 3" key="1">
    <citation type="submission" date="2014-09" db="EMBL/GenBank/DDBJ databases">
        <authorList>
            <person name="Ellenberger Sabrina"/>
        </authorList>
    </citation>
    <scope>NUCLEOTIDE SEQUENCE [LARGE SCALE GENOMIC DNA]</scope>
    <source>
        <strain evidence="2 3">CBS 412.66</strain>
    </source>
</reference>
<protein>
    <submittedName>
        <fullName evidence="2">Uncharacterized protein</fullName>
    </submittedName>
</protein>